<reference evidence="1" key="1">
    <citation type="journal article" date="2014" name="Front. Microbiol.">
        <title>High frequency of phylogenetically diverse reductive dehalogenase-homologous genes in deep subseafloor sedimentary metagenomes.</title>
        <authorList>
            <person name="Kawai M."/>
            <person name="Futagami T."/>
            <person name="Toyoda A."/>
            <person name="Takaki Y."/>
            <person name="Nishi S."/>
            <person name="Hori S."/>
            <person name="Arai W."/>
            <person name="Tsubouchi T."/>
            <person name="Morono Y."/>
            <person name="Uchiyama I."/>
            <person name="Ito T."/>
            <person name="Fujiyama A."/>
            <person name="Inagaki F."/>
            <person name="Takami H."/>
        </authorList>
    </citation>
    <scope>NUCLEOTIDE SEQUENCE</scope>
    <source>
        <strain evidence="1">Expedition CK06-06</strain>
    </source>
</reference>
<comment type="caution">
    <text evidence="1">The sequence shown here is derived from an EMBL/GenBank/DDBJ whole genome shotgun (WGS) entry which is preliminary data.</text>
</comment>
<proteinExistence type="predicted"/>
<sequence length="164" mass="17881">FGAHHKGDFIIIDVGGRLGQIKQFLIWVKNFLAKNYNFDISQKPVWRGGCLEPVMYKQVTSYTFSPAKGNALLVGDASGFCMPVSGEGIGPGIKSGLLAADSIIRAIESGGQPDRIYLTKVGGIISVFKEIYPRFKGISEETKAGGHSLPEVLRDAYHSTLRMF</sequence>
<gene>
    <name evidence="1" type="ORF">S03H2_07718</name>
</gene>
<dbReference type="InterPro" id="IPR036188">
    <property type="entry name" value="FAD/NAD-bd_sf"/>
</dbReference>
<dbReference type="Gene3D" id="3.50.50.60">
    <property type="entry name" value="FAD/NAD(P)-binding domain"/>
    <property type="match status" value="1"/>
</dbReference>
<feature type="non-terminal residue" evidence="1">
    <location>
        <position position="1"/>
    </location>
</feature>
<accession>X1DZ20</accession>
<protein>
    <recommendedName>
        <fullName evidence="2">FAD-binding domain-containing protein</fullName>
    </recommendedName>
</protein>
<dbReference type="EMBL" id="BARU01003609">
    <property type="protein sequence ID" value="GAH25512.1"/>
    <property type="molecule type" value="Genomic_DNA"/>
</dbReference>
<dbReference type="SUPFAM" id="SSF51905">
    <property type="entry name" value="FAD/NAD(P)-binding domain"/>
    <property type="match status" value="1"/>
</dbReference>
<organism evidence="1">
    <name type="scientific">marine sediment metagenome</name>
    <dbReference type="NCBI Taxonomy" id="412755"/>
    <lineage>
        <taxon>unclassified sequences</taxon>
        <taxon>metagenomes</taxon>
        <taxon>ecological metagenomes</taxon>
    </lineage>
</organism>
<evidence type="ECO:0000313" key="1">
    <source>
        <dbReference type="EMBL" id="GAH25512.1"/>
    </source>
</evidence>
<name>X1DZ20_9ZZZZ</name>
<dbReference type="AlphaFoldDB" id="X1DZ20"/>
<evidence type="ECO:0008006" key="2">
    <source>
        <dbReference type="Google" id="ProtNLM"/>
    </source>
</evidence>